<protein>
    <submittedName>
        <fullName evidence="6">Iron sulphur protein</fullName>
    </submittedName>
</protein>
<keyword evidence="4" id="KW-0411">Iron-sulfur</keyword>
<feature type="domain" description="Rieske" evidence="5">
    <location>
        <begin position="14"/>
        <end position="106"/>
    </location>
</feature>
<dbReference type="CDD" id="cd03467">
    <property type="entry name" value="Rieske"/>
    <property type="match status" value="1"/>
</dbReference>
<evidence type="ECO:0000256" key="1">
    <source>
        <dbReference type="ARBA" id="ARBA00022714"/>
    </source>
</evidence>
<dbReference type="AlphaFoldDB" id="A0A1R4IP08"/>
<dbReference type="Proteomes" id="UP000188342">
    <property type="component" value="Unassembled WGS sequence"/>
</dbReference>
<dbReference type="SUPFAM" id="SSF50022">
    <property type="entry name" value="ISP domain"/>
    <property type="match status" value="1"/>
</dbReference>
<keyword evidence="7" id="KW-1185">Reference proteome</keyword>
<evidence type="ECO:0000313" key="6">
    <source>
        <dbReference type="EMBL" id="SJN21597.1"/>
    </source>
</evidence>
<evidence type="ECO:0000313" key="7">
    <source>
        <dbReference type="Proteomes" id="UP000188342"/>
    </source>
</evidence>
<gene>
    <name evidence="6" type="ORF">FM114_02890</name>
</gene>
<dbReference type="RefSeq" id="WP_094763695.1">
    <property type="nucleotide sequence ID" value="NZ_FUKQ01000011.1"/>
</dbReference>
<dbReference type="STRING" id="1255658.FM114_02890"/>
<organism evidence="6 7">
    <name type="scientific">Luteococcus japonicus LSP_Lj1</name>
    <dbReference type="NCBI Taxonomy" id="1255658"/>
    <lineage>
        <taxon>Bacteria</taxon>
        <taxon>Bacillati</taxon>
        <taxon>Actinomycetota</taxon>
        <taxon>Actinomycetes</taxon>
        <taxon>Propionibacteriales</taxon>
        <taxon>Propionibacteriaceae</taxon>
        <taxon>Luteococcus</taxon>
    </lineage>
</organism>
<proteinExistence type="predicted"/>
<dbReference type="GO" id="GO:0004497">
    <property type="term" value="F:monooxygenase activity"/>
    <property type="evidence" value="ECO:0007669"/>
    <property type="project" value="UniProtKB-ARBA"/>
</dbReference>
<keyword evidence="1" id="KW-0001">2Fe-2S</keyword>
<dbReference type="GO" id="GO:0051537">
    <property type="term" value="F:2 iron, 2 sulfur cluster binding"/>
    <property type="evidence" value="ECO:0007669"/>
    <property type="project" value="UniProtKB-KW"/>
</dbReference>
<dbReference type="InterPro" id="IPR036922">
    <property type="entry name" value="Rieske_2Fe-2S_sf"/>
</dbReference>
<dbReference type="InterPro" id="IPR017941">
    <property type="entry name" value="Rieske_2Fe-2S"/>
</dbReference>
<dbReference type="GO" id="GO:0016705">
    <property type="term" value="F:oxidoreductase activity, acting on paired donors, with incorporation or reduction of molecular oxygen"/>
    <property type="evidence" value="ECO:0007669"/>
    <property type="project" value="UniProtKB-ARBA"/>
</dbReference>
<sequence length="108" mass="11535">MNFLGTLSDALTPGTKVNVADVPVGGGLVLGDGPYVITQPTERDFHAFRKNCPHQMRQVDRVTSEGIHCPAHGSMFNLSDGQPLCGPAARPLKEARVQVKGDRLVITG</sequence>
<dbReference type="Pfam" id="PF00355">
    <property type="entry name" value="Rieske"/>
    <property type="match status" value="1"/>
</dbReference>
<reference evidence="6 7" key="1">
    <citation type="submission" date="2017-02" db="EMBL/GenBank/DDBJ databases">
        <authorList>
            <person name="Peterson S.W."/>
        </authorList>
    </citation>
    <scope>NUCLEOTIDE SEQUENCE [LARGE SCALE GENOMIC DNA]</scope>
    <source>
        <strain evidence="6 7">LSP_Lj1</strain>
    </source>
</reference>
<dbReference type="PROSITE" id="PS51296">
    <property type="entry name" value="RIESKE"/>
    <property type="match status" value="1"/>
</dbReference>
<keyword evidence="3" id="KW-0408">Iron</keyword>
<dbReference type="OrthoDB" id="25106at2"/>
<dbReference type="Gene3D" id="2.102.10.10">
    <property type="entry name" value="Rieske [2Fe-2S] iron-sulphur domain"/>
    <property type="match status" value="1"/>
</dbReference>
<evidence type="ECO:0000256" key="3">
    <source>
        <dbReference type="ARBA" id="ARBA00023004"/>
    </source>
</evidence>
<evidence type="ECO:0000256" key="4">
    <source>
        <dbReference type="ARBA" id="ARBA00023014"/>
    </source>
</evidence>
<accession>A0A1R4IP08</accession>
<dbReference type="EMBL" id="FUKQ01000011">
    <property type="protein sequence ID" value="SJN21597.1"/>
    <property type="molecule type" value="Genomic_DNA"/>
</dbReference>
<evidence type="ECO:0000256" key="2">
    <source>
        <dbReference type="ARBA" id="ARBA00022723"/>
    </source>
</evidence>
<keyword evidence="2" id="KW-0479">Metal-binding</keyword>
<dbReference type="GO" id="GO:0046872">
    <property type="term" value="F:metal ion binding"/>
    <property type="evidence" value="ECO:0007669"/>
    <property type="project" value="UniProtKB-KW"/>
</dbReference>
<name>A0A1R4IP08_9ACTN</name>
<evidence type="ECO:0000259" key="5">
    <source>
        <dbReference type="PROSITE" id="PS51296"/>
    </source>
</evidence>